<dbReference type="AlphaFoldDB" id="A0AAV9TFB8"/>
<keyword evidence="1" id="KW-0472">Membrane</keyword>
<evidence type="ECO:0000313" key="2">
    <source>
        <dbReference type="EMBL" id="KAK6218559.1"/>
    </source>
</evidence>
<dbReference type="EMBL" id="JASAOK010000033">
    <property type="protein sequence ID" value="KAK6218559.1"/>
    <property type="molecule type" value="Genomic_DNA"/>
</dbReference>
<protein>
    <submittedName>
        <fullName evidence="2">Uncharacterized protein</fullName>
    </submittedName>
</protein>
<accession>A0AAV9TFB8</accession>
<dbReference type="SUPFAM" id="SSF141571">
    <property type="entry name" value="Pentapeptide repeat-like"/>
    <property type="match status" value="1"/>
</dbReference>
<name>A0AAV9TFB8_9PEZI</name>
<keyword evidence="1" id="KW-1133">Transmembrane helix</keyword>
<sequence length="193" mass="21000">MLVSTSVTTRTKTSRDRNLRLRTQAILLQAILLQAPLLQAILLQALLLQATLHQVTLLQAPLLQATLLQALLGHPPVTGTTMTMIAQASQTMMIEHALLHVVGNRLVTFDMAGSVSRSIPVRGIMAILTGYIVYTDGIDTVSTTSRTTFSFSNNFGGVNGSLWILSVSNRPWTYSFGVLHDPADNRDLESTLS</sequence>
<evidence type="ECO:0000256" key="1">
    <source>
        <dbReference type="SAM" id="Phobius"/>
    </source>
</evidence>
<comment type="caution">
    <text evidence="2">The sequence shown here is derived from an EMBL/GenBank/DDBJ whole genome shotgun (WGS) entry which is preliminary data.</text>
</comment>
<feature type="transmembrane region" description="Helical" evidence="1">
    <location>
        <begin position="25"/>
        <end position="47"/>
    </location>
</feature>
<dbReference type="Proteomes" id="UP001327957">
    <property type="component" value="Unassembled WGS sequence"/>
</dbReference>
<gene>
    <name evidence="2" type="ORF">QIS74_06439</name>
</gene>
<evidence type="ECO:0000313" key="3">
    <source>
        <dbReference type="Proteomes" id="UP001327957"/>
    </source>
</evidence>
<reference evidence="2 3" key="1">
    <citation type="submission" date="2023-04" db="EMBL/GenBank/DDBJ databases">
        <title>Colletotrichum tabacum stain YC1 causing leaf anthracnose on Nicotiana tabacum(L.) cv.</title>
        <authorList>
            <person name="Ji Z."/>
            <person name="Wang M."/>
            <person name="Zhang J."/>
            <person name="Wang N."/>
            <person name="Zhou Z."/>
        </authorList>
    </citation>
    <scope>NUCLEOTIDE SEQUENCE [LARGE SCALE GENOMIC DNA]</scope>
    <source>
        <strain evidence="2 3">YC1</strain>
    </source>
</reference>
<keyword evidence="3" id="KW-1185">Reference proteome</keyword>
<organism evidence="2 3">
    <name type="scientific">Colletotrichum tabaci</name>
    <dbReference type="NCBI Taxonomy" id="1209068"/>
    <lineage>
        <taxon>Eukaryota</taxon>
        <taxon>Fungi</taxon>
        <taxon>Dikarya</taxon>
        <taxon>Ascomycota</taxon>
        <taxon>Pezizomycotina</taxon>
        <taxon>Sordariomycetes</taxon>
        <taxon>Hypocreomycetidae</taxon>
        <taxon>Glomerellales</taxon>
        <taxon>Glomerellaceae</taxon>
        <taxon>Colletotrichum</taxon>
        <taxon>Colletotrichum destructivum species complex</taxon>
    </lineage>
</organism>
<proteinExistence type="predicted"/>
<keyword evidence="1" id="KW-0812">Transmembrane</keyword>